<organism evidence="3 4">
    <name type="scientific">Staphylococcus warneri</name>
    <dbReference type="NCBI Taxonomy" id="1292"/>
    <lineage>
        <taxon>Bacteria</taxon>
        <taxon>Bacillati</taxon>
        <taxon>Bacillota</taxon>
        <taxon>Bacilli</taxon>
        <taxon>Bacillales</taxon>
        <taxon>Staphylococcaceae</taxon>
        <taxon>Staphylococcus</taxon>
    </lineage>
</organism>
<keyword evidence="1" id="KW-0472">Membrane</keyword>
<accession>A0AB36BJ82</accession>
<dbReference type="Proteomes" id="UP000481807">
    <property type="component" value="Unassembled WGS sequence"/>
</dbReference>
<name>A0AB36BJ82_STAWA</name>
<feature type="transmembrane region" description="Helical" evidence="1">
    <location>
        <begin position="12"/>
        <end position="32"/>
    </location>
</feature>
<comment type="caution">
    <text evidence="3">The sequence shown here is derived from an EMBL/GenBank/DDBJ whole genome shotgun (WGS) entry which is preliminary data.</text>
</comment>
<sequence length="245" mass="28804">MKQYIKRNQRIFIILGVIIACIILIGALVLMLQKREQNHINEYKKQFNHAPLLGKKNADKTIIVYADFNCPYCRAFDLKMMDKIKQKYINTDKANLRFVNASVLGDDSIYKSVVSYSLYEHTASNKLYWKLNRRFYEEQTKDKQHKTSQGLDSKYPTQNAVKSIQKHTKQAQDVQSTLKDIGVSEDTRNKIKRDINNPKSKAWTYTLKDKQLIKDNHIKVVPTVYIDNNKLQHPKDEQEYKQMID</sequence>
<dbReference type="EMBL" id="QXWP01000015">
    <property type="protein sequence ID" value="NBH31809.1"/>
    <property type="molecule type" value="Genomic_DNA"/>
</dbReference>
<dbReference type="Pfam" id="PF13462">
    <property type="entry name" value="Thioredoxin_4"/>
    <property type="match status" value="1"/>
</dbReference>
<feature type="domain" description="Thioredoxin-like fold" evidence="2">
    <location>
        <begin position="51"/>
        <end position="245"/>
    </location>
</feature>
<keyword evidence="1" id="KW-1133">Transmembrane helix</keyword>
<evidence type="ECO:0000313" key="3">
    <source>
        <dbReference type="EMBL" id="NBH31809.1"/>
    </source>
</evidence>
<dbReference type="Gene3D" id="3.40.30.10">
    <property type="entry name" value="Glutaredoxin"/>
    <property type="match status" value="1"/>
</dbReference>
<dbReference type="InterPro" id="IPR036249">
    <property type="entry name" value="Thioredoxin-like_sf"/>
</dbReference>
<reference evidence="3 4" key="1">
    <citation type="submission" date="2018-08" db="EMBL/GenBank/DDBJ databases">
        <title>Murine metabolic-syndrome-specific gut microbial biobank.</title>
        <authorList>
            <person name="Liu C."/>
        </authorList>
    </citation>
    <scope>NUCLEOTIDE SEQUENCE [LARGE SCALE GENOMIC DNA]</scope>
    <source>
        <strain evidence="3 4">1XD21-27</strain>
    </source>
</reference>
<evidence type="ECO:0000313" key="4">
    <source>
        <dbReference type="Proteomes" id="UP000481807"/>
    </source>
</evidence>
<gene>
    <name evidence="3" type="ORF">D3Z30_12785</name>
</gene>
<proteinExistence type="predicted"/>
<dbReference type="RefSeq" id="WP_160175675.1">
    <property type="nucleotide sequence ID" value="NZ_QXWP01000015.1"/>
</dbReference>
<dbReference type="PROSITE" id="PS51257">
    <property type="entry name" value="PROKAR_LIPOPROTEIN"/>
    <property type="match status" value="1"/>
</dbReference>
<evidence type="ECO:0000256" key="1">
    <source>
        <dbReference type="SAM" id="Phobius"/>
    </source>
</evidence>
<dbReference type="SUPFAM" id="SSF52833">
    <property type="entry name" value="Thioredoxin-like"/>
    <property type="match status" value="1"/>
</dbReference>
<keyword evidence="1" id="KW-0812">Transmembrane</keyword>
<protein>
    <submittedName>
        <fullName evidence="3">DsbA family protein</fullName>
    </submittedName>
</protein>
<evidence type="ECO:0000259" key="2">
    <source>
        <dbReference type="Pfam" id="PF13462"/>
    </source>
</evidence>
<dbReference type="AlphaFoldDB" id="A0AB36BJ82"/>
<dbReference type="InterPro" id="IPR012336">
    <property type="entry name" value="Thioredoxin-like_fold"/>
</dbReference>